<dbReference type="SMART" id="SM00028">
    <property type="entry name" value="TPR"/>
    <property type="match status" value="8"/>
</dbReference>
<dbReference type="Pfam" id="PF13432">
    <property type="entry name" value="TPR_16"/>
    <property type="match status" value="1"/>
</dbReference>
<dbReference type="RefSeq" id="XP_022321936.1">
    <property type="nucleotide sequence ID" value="XM_022466228.1"/>
</dbReference>
<feature type="region of interest" description="Disordered" evidence="3">
    <location>
        <begin position="1"/>
        <end position="51"/>
    </location>
</feature>
<feature type="region of interest" description="Disordered" evidence="3">
    <location>
        <begin position="777"/>
        <end position="799"/>
    </location>
</feature>
<dbReference type="OrthoDB" id="1926212at2759"/>
<dbReference type="InterPro" id="IPR011990">
    <property type="entry name" value="TPR-like_helical_dom_sf"/>
</dbReference>
<feature type="compositionally biased region" description="Pro residues" evidence="3">
    <location>
        <begin position="780"/>
        <end position="794"/>
    </location>
</feature>
<dbReference type="Gene3D" id="1.25.40.10">
    <property type="entry name" value="Tetratricopeptide repeat domain"/>
    <property type="match status" value="5"/>
</dbReference>
<reference evidence="5" key="1">
    <citation type="submission" date="2025-08" db="UniProtKB">
        <authorList>
            <consortium name="RefSeq"/>
        </authorList>
    </citation>
    <scope>IDENTIFICATION</scope>
    <source>
        <tissue evidence="5">Whole sample</tissue>
    </source>
</reference>
<evidence type="ECO:0000256" key="2">
    <source>
        <dbReference type="SAM" id="Coils"/>
    </source>
</evidence>
<dbReference type="PANTHER" id="PTHR45153">
    <property type="entry name" value="TETRATRICOPEPTIDE REPEAT PROTEIN 16"/>
    <property type="match status" value="1"/>
</dbReference>
<proteinExistence type="predicted"/>
<dbReference type="SUPFAM" id="SSF48452">
    <property type="entry name" value="TPR-like"/>
    <property type="match status" value="2"/>
</dbReference>
<dbReference type="PANTHER" id="PTHR45153:SF1">
    <property type="entry name" value="TETRATRICOPEPTIDE REPEAT PROTEIN 16"/>
    <property type="match status" value="1"/>
</dbReference>
<dbReference type="KEGG" id="cvn:111123702"/>
<keyword evidence="1" id="KW-0802">TPR repeat</keyword>
<sequence>MADSTQNSPEKEFLDDRSETGDRKDQESEEQLPKEDTTVSEQNEPNPFEITLSEFKPHPKLVNVHQFYPSLEHQFHKSATKFEEEQNKRTEQAMKEIVEESSTFALTDNEGTMVTTDVETTQDSLQIRSKGESTDGTDEDSNNSGVQKYRLKSQAHSCRLFQKLDEVPGVLIRSVYAKNEGLFSTAVSEETIQKAKQKGRSIFQTEEWGAEAQYSPGMQEIVDQRALEHFNDAMKAKEEGNFEQVLKSLSKSMGLRSDPVYHVERAEAYIQLCDFQSAILNYKKACLMDPDNAEYYSRLAFLYYFMGQTLFDQRLYPEALESFARAAEMNPDNTGYHIRSMTCLAALQRHGECLALVNKRLETDNQNPDLYIMRARLHEMFRNTTLCYYDIKDALQVDPDHQEAKAMMAKMEKRAQDNKREAMQLNLMGKHREALQKISIAIDTDPVIADFHVLRGSLHRRLSDYNAAIDDFLLALDKCEHNEESPVYIDSQRQLLLTYNDFAVECFTKGFYEEAIILLNKAIKGEKREKGLYINRGDCFFRQNDFNFALQDYCQALDLDPEDENVKSRISVIYNEFGVTAYQDKNFSEADAKLTQAIQYNPKVGQYYITRSRCRYMLENIHSARMDLIMGLLLDPTNEDVISILSRLFPGKSVGDVVNSRAADPAKLAVRAILNIPLQKPQAKVTHEAFTESGVLDSHASHSLPPKSAQTTWSQAATDVSTVDDSLVRPGGCFPSLKTCMKERDFNVRLAIEKKQIHEEVSVALLDRKSLRYEGARVQPLPPPAPKPNSQKPPPPRERFIKDAYGGKQKVMTYNWRKFNMGIGLTDVKDIG</sequence>
<evidence type="ECO:0000256" key="1">
    <source>
        <dbReference type="PROSITE-ProRule" id="PRU00339"/>
    </source>
</evidence>
<feature type="repeat" description="TPR" evidence="1">
    <location>
        <begin position="300"/>
        <end position="333"/>
    </location>
</feature>
<evidence type="ECO:0000313" key="5">
    <source>
        <dbReference type="RefSeq" id="XP_022321936.1"/>
    </source>
</evidence>
<feature type="repeat" description="TPR" evidence="1">
    <location>
        <begin position="530"/>
        <end position="563"/>
    </location>
</feature>
<evidence type="ECO:0000256" key="3">
    <source>
        <dbReference type="SAM" id="MobiDB-lite"/>
    </source>
</evidence>
<gene>
    <name evidence="5" type="primary">LOC111123702</name>
</gene>
<feature type="coiled-coil region" evidence="2">
    <location>
        <begin position="401"/>
        <end position="428"/>
    </location>
</feature>
<accession>A0A8B8D527</accession>
<dbReference type="Pfam" id="PF13181">
    <property type="entry name" value="TPR_8"/>
    <property type="match status" value="1"/>
</dbReference>
<feature type="compositionally biased region" description="Polar residues" evidence="3">
    <location>
        <begin position="101"/>
        <end position="127"/>
    </location>
</feature>
<dbReference type="PROSITE" id="PS50005">
    <property type="entry name" value="TPR"/>
    <property type="match status" value="3"/>
</dbReference>
<feature type="repeat" description="TPR" evidence="1">
    <location>
        <begin position="259"/>
        <end position="292"/>
    </location>
</feature>
<dbReference type="AlphaFoldDB" id="A0A8B8D527"/>
<dbReference type="GeneID" id="111123702"/>
<protein>
    <submittedName>
        <fullName evidence="5">Tetratricopeptide repeat protein 16-like isoform X1</fullName>
    </submittedName>
</protein>
<organism evidence="4 5">
    <name type="scientific">Crassostrea virginica</name>
    <name type="common">Eastern oyster</name>
    <dbReference type="NCBI Taxonomy" id="6565"/>
    <lineage>
        <taxon>Eukaryota</taxon>
        <taxon>Metazoa</taxon>
        <taxon>Spiralia</taxon>
        <taxon>Lophotrochozoa</taxon>
        <taxon>Mollusca</taxon>
        <taxon>Bivalvia</taxon>
        <taxon>Autobranchia</taxon>
        <taxon>Pteriomorphia</taxon>
        <taxon>Ostreida</taxon>
        <taxon>Ostreoidea</taxon>
        <taxon>Ostreidae</taxon>
        <taxon>Crassostrea</taxon>
    </lineage>
</organism>
<name>A0A8B8D527_CRAVI</name>
<dbReference type="Pfam" id="PF13414">
    <property type="entry name" value="TPR_11"/>
    <property type="match status" value="1"/>
</dbReference>
<dbReference type="Proteomes" id="UP000694844">
    <property type="component" value="Chromosome 3"/>
</dbReference>
<dbReference type="InterPro" id="IPR019734">
    <property type="entry name" value="TPR_rpt"/>
</dbReference>
<evidence type="ECO:0000313" key="4">
    <source>
        <dbReference type="Proteomes" id="UP000694844"/>
    </source>
</evidence>
<feature type="region of interest" description="Disordered" evidence="3">
    <location>
        <begin position="101"/>
        <end position="148"/>
    </location>
</feature>
<feature type="compositionally biased region" description="Basic and acidic residues" evidence="3">
    <location>
        <begin position="9"/>
        <end position="37"/>
    </location>
</feature>
<keyword evidence="2" id="KW-0175">Coiled coil</keyword>
<keyword evidence="4" id="KW-1185">Reference proteome</keyword>